<evidence type="ECO:0008006" key="7">
    <source>
        <dbReference type="Google" id="ProtNLM"/>
    </source>
</evidence>
<feature type="domain" description="GCVT N-terminal" evidence="3">
    <location>
        <begin position="496"/>
        <end position="800"/>
    </location>
</feature>
<dbReference type="InterPro" id="IPR029043">
    <property type="entry name" value="GcvT/YgfZ_C"/>
</dbReference>
<comment type="similarity">
    <text evidence="1">Belongs to the GcvT family.</text>
</comment>
<dbReference type="Gene3D" id="3.50.50.60">
    <property type="entry name" value="FAD/NAD(P)-binding domain"/>
    <property type="match status" value="1"/>
</dbReference>
<dbReference type="Pfam" id="PF01266">
    <property type="entry name" value="DAO"/>
    <property type="match status" value="1"/>
</dbReference>
<dbReference type="EMBL" id="CAJPVJ010010358">
    <property type="protein sequence ID" value="CAG2173167.1"/>
    <property type="molecule type" value="Genomic_DNA"/>
</dbReference>
<sequence>MQIKSLLQKTVISATNGHNSHRHYIATGSATTTGAATQSVPTEAKVIIYGNDLTAVSIAYQLSQLPDFGHNCIVITGNKSNTTTHMMDTTVTGHRTINSSLLNHMIVANPRVSQLIQYSRQLFDVTSCGALYVAHNPWTLDSFRRRISSAKLVFTGDDPKGQAIDLLTKEEIQSRFGQYLNCDQLLGGIYVPNDGIIEDIGGQQRRLCEMAAKNGIKFMDNLLLNKININNNKVSNVELIDCHTNRIKRIDCQYFVNSANNYLTRLIAKRCPTRVRIPTLCVYNHLMVTKPFDGLVDSSGSDSVVPIIHDFDQKFTVYQTSDRSLCLTGYEKVSKILQKILSENDRNGGLNTELPEIHENWDDFYRILKPILERIPALSAAKLHKLVARLENFTPDGRSLIGEVPEIGNYLLAAAVAPQLAAGAGRLITDIITKNGNSFGHDFWSLDPRRFISSQSNRIYLFDRLREVPAKARYNINYPAPHNDYETAHGLRTSALYPRFKQAGALFQQIMGYERPAVYMGSTDPDDYQDYQSGLSDSETHSATESLKHRFLETQSFGRPHWLEAVQQEYQACRERVALLDYCSFTKLELKSQNDEVVELLQYLCSNDVDVNIGSIVHTGMQNERGGYENDVSLIRLADNHYMLVGPTEQQSRCISWVKSHDLESSVDIRDISGQYTALCLMGPLSKQVLSEVVADPSELNTFPFFTYKELTIGLAHSVRVCNLTHTGELGWVLYIPNEHAMHVYDLLVRIGQRYDMRHAGSIAMRTLRIEKFFAFWGQDLDTTTTPLECGRSFRVKFEKDFLGKPALVRQREEGVRRRYVQLLLDGFDDKCQIWPWGGEPIFICDSPYDSNVPVGLTTTTGYGFTLGRHVCLGFIRHPLNEVISNDFILKSRFEVEIGGKRFKARTNIHSPKLTDVTGSYLATRSGPDV</sequence>
<dbReference type="PANTHER" id="PTHR43757">
    <property type="entry name" value="AMINOMETHYLTRANSFERASE"/>
    <property type="match status" value="1"/>
</dbReference>
<keyword evidence="6" id="KW-1185">Reference proteome</keyword>
<accession>A0A7R9MBD6</accession>
<dbReference type="Gene3D" id="3.30.70.1400">
    <property type="entry name" value="Aminomethyltransferase beta-barrel domains"/>
    <property type="match status" value="1"/>
</dbReference>
<dbReference type="PANTHER" id="PTHR43757:SF15">
    <property type="entry name" value="PYRUVATE DEHYDROGENASE PHOSPHATASE REGULATORY SUBUNIT, MITOCHONDRIAL-LIKE"/>
    <property type="match status" value="1"/>
</dbReference>
<dbReference type="Pfam" id="PF01571">
    <property type="entry name" value="GCV_T"/>
    <property type="match status" value="1"/>
</dbReference>
<dbReference type="SUPFAM" id="SSF103025">
    <property type="entry name" value="Folate-binding domain"/>
    <property type="match status" value="1"/>
</dbReference>
<proteinExistence type="inferred from homology"/>
<dbReference type="InterPro" id="IPR006076">
    <property type="entry name" value="FAD-dep_OxRdtase"/>
</dbReference>
<evidence type="ECO:0000313" key="6">
    <source>
        <dbReference type="Proteomes" id="UP000728032"/>
    </source>
</evidence>
<dbReference type="InterPro" id="IPR013977">
    <property type="entry name" value="GcvT_C"/>
</dbReference>
<evidence type="ECO:0000256" key="1">
    <source>
        <dbReference type="ARBA" id="ARBA00008609"/>
    </source>
</evidence>
<dbReference type="Gene3D" id="3.30.1360.120">
    <property type="entry name" value="Probable tRNA modification gtpase trme, domain 1"/>
    <property type="match status" value="1"/>
</dbReference>
<reference evidence="5" key="1">
    <citation type="submission" date="2020-11" db="EMBL/GenBank/DDBJ databases">
        <authorList>
            <person name="Tran Van P."/>
        </authorList>
    </citation>
    <scope>NUCLEOTIDE SEQUENCE</scope>
</reference>
<dbReference type="EMBL" id="OC925183">
    <property type="protein sequence ID" value="CAD7655980.1"/>
    <property type="molecule type" value="Genomic_DNA"/>
</dbReference>
<dbReference type="InterPro" id="IPR006222">
    <property type="entry name" value="GCVT_N"/>
</dbReference>
<dbReference type="InterPro" id="IPR036188">
    <property type="entry name" value="FAD/NAD-bd_sf"/>
</dbReference>
<evidence type="ECO:0000259" key="2">
    <source>
        <dbReference type="Pfam" id="PF01266"/>
    </source>
</evidence>
<dbReference type="Proteomes" id="UP000728032">
    <property type="component" value="Unassembled WGS sequence"/>
</dbReference>
<feature type="domain" description="Aminomethyltransferase C-terminal" evidence="4">
    <location>
        <begin position="818"/>
        <end position="906"/>
    </location>
</feature>
<dbReference type="SUPFAM" id="SSF51905">
    <property type="entry name" value="FAD/NAD(P)-binding domain"/>
    <property type="match status" value="1"/>
</dbReference>
<dbReference type="Pfam" id="PF08669">
    <property type="entry name" value="GCV_T_C"/>
    <property type="match status" value="1"/>
</dbReference>
<name>A0A7R9MBD6_9ACAR</name>
<dbReference type="Gene3D" id="2.40.30.110">
    <property type="entry name" value="Aminomethyltransferase beta-barrel domains"/>
    <property type="match status" value="1"/>
</dbReference>
<dbReference type="GO" id="GO:0005739">
    <property type="term" value="C:mitochondrion"/>
    <property type="evidence" value="ECO:0007669"/>
    <property type="project" value="TreeGrafter"/>
</dbReference>
<dbReference type="SUPFAM" id="SSF101790">
    <property type="entry name" value="Aminomethyltransferase beta-barrel domain"/>
    <property type="match status" value="1"/>
</dbReference>
<dbReference type="Gene3D" id="3.30.9.10">
    <property type="entry name" value="D-Amino Acid Oxidase, subunit A, domain 2"/>
    <property type="match status" value="1"/>
</dbReference>
<evidence type="ECO:0000259" key="3">
    <source>
        <dbReference type="Pfam" id="PF01571"/>
    </source>
</evidence>
<dbReference type="FunFam" id="3.30.70.1400:FF:000003">
    <property type="entry name" value="Pyruvate dehydrogenase phosphatase regulatory subunit"/>
    <property type="match status" value="1"/>
</dbReference>
<dbReference type="InterPro" id="IPR027266">
    <property type="entry name" value="TrmE/GcvT-like"/>
</dbReference>
<evidence type="ECO:0000259" key="4">
    <source>
        <dbReference type="Pfam" id="PF08669"/>
    </source>
</evidence>
<protein>
    <recommendedName>
        <fullName evidence="7">Pyruvate dehydrogenase phosphatase regulatory subunit, mitochondrial</fullName>
    </recommendedName>
</protein>
<dbReference type="InterPro" id="IPR028896">
    <property type="entry name" value="GcvT/YgfZ/DmdA"/>
</dbReference>
<evidence type="ECO:0000313" key="5">
    <source>
        <dbReference type="EMBL" id="CAD7655980.1"/>
    </source>
</evidence>
<gene>
    <name evidence="5" type="ORF">ONB1V03_LOCUS12620</name>
</gene>
<dbReference type="AlphaFoldDB" id="A0A7R9MBD6"/>
<feature type="domain" description="FAD dependent oxidoreductase" evidence="2">
    <location>
        <begin position="54"/>
        <end position="430"/>
    </location>
</feature>
<dbReference type="OrthoDB" id="429143at2759"/>
<organism evidence="5">
    <name type="scientific">Oppiella nova</name>
    <dbReference type="NCBI Taxonomy" id="334625"/>
    <lineage>
        <taxon>Eukaryota</taxon>
        <taxon>Metazoa</taxon>
        <taxon>Ecdysozoa</taxon>
        <taxon>Arthropoda</taxon>
        <taxon>Chelicerata</taxon>
        <taxon>Arachnida</taxon>
        <taxon>Acari</taxon>
        <taxon>Acariformes</taxon>
        <taxon>Sarcoptiformes</taxon>
        <taxon>Oribatida</taxon>
        <taxon>Brachypylina</taxon>
        <taxon>Oppioidea</taxon>
        <taxon>Oppiidae</taxon>
        <taxon>Oppiella</taxon>
    </lineage>
</organism>